<sequence length="75" mass="8836">MNLDIIRNFLKPPGTSQEPFCWLRLKHLNICVSCRSIFTITQGCALIDMCEHIIIISYRVQEHYDPFCITRDNLH</sequence>
<accession>A0A974HDZ9</accession>
<organism evidence="1 2">
    <name type="scientific">Xenopus laevis</name>
    <name type="common">African clawed frog</name>
    <dbReference type="NCBI Taxonomy" id="8355"/>
    <lineage>
        <taxon>Eukaryota</taxon>
        <taxon>Metazoa</taxon>
        <taxon>Chordata</taxon>
        <taxon>Craniata</taxon>
        <taxon>Vertebrata</taxon>
        <taxon>Euteleostomi</taxon>
        <taxon>Amphibia</taxon>
        <taxon>Batrachia</taxon>
        <taxon>Anura</taxon>
        <taxon>Pipoidea</taxon>
        <taxon>Pipidae</taxon>
        <taxon>Xenopodinae</taxon>
        <taxon>Xenopus</taxon>
        <taxon>Xenopus</taxon>
    </lineage>
</organism>
<reference evidence="2" key="1">
    <citation type="journal article" date="2016" name="Nature">
        <title>Genome evolution in the allotetraploid frog Xenopus laevis.</title>
        <authorList>
            <person name="Session A.M."/>
            <person name="Uno Y."/>
            <person name="Kwon T."/>
            <person name="Chapman J.A."/>
            <person name="Toyoda A."/>
            <person name="Takahashi S."/>
            <person name="Fukui A."/>
            <person name="Hikosaka A."/>
            <person name="Suzuki A."/>
            <person name="Kondo M."/>
            <person name="van Heeringen S.J."/>
            <person name="Quigley I."/>
            <person name="Heinz S."/>
            <person name="Ogino H."/>
            <person name="Ochi H."/>
            <person name="Hellsten U."/>
            <person name="Lyons J.B."/>
            <person name="Simakov O."/>
            <person name="Putnam N."/>
            <person name="Stites J."/>
            <person name="Kuroki Y."/>
            <person name="Tanaka T."/>
            <person name="Michiue T."/>
            <person name="Watanabe M."/>
            <person name="Bogdanovic O."/>
            <person name="Lister R."/>
            <person name="Georgiou G."/>
            <person name="Paranjpe S.S."/>
            <person name="van Kruijsbergen I."/>
            <person name="Shu S."/>
            <person name="Carlson J."/>
            <person name="Kinoshita T."/>
            <person name="Ohta Y."/>
            <person name="Mawaribuchi S."/>
            <person name="Jenkins J."/>
            <person name="Grimwood J."/>
            <person name="Schmutz J."/>
            <person name="Mitros T."/>
            <person name="Mozaffari S.V."/>
            <person name="Suzuki Y."/>
            <person name="Haramoto Y."/>
            <person name="Yamamoto T.S."/>
            <person name="Takagi C."/>
            <person name="Heald R."/>
            <person name="Miller K."/>
            <person name="Haudenschild C."/>
            <person name="Kitzman J."/>
            <person name="Nakayama T."/>
            <person name="Izutsu Y."/>
            <person name="Robert J."/>
            <person name="Fortriede J."/>
            <person name="Burns K."/>
            <person name="Lotay V."/>
            <person name="Karimi K."/>
            <person name="Yasuoka Y."/>
            <person name="Dichmann D.S."/>
            <person name="Flajnik M.F."/>
            <person name="Houston D.W."/>
            <person name="Shendure J."/>
            <person name="DuPasquier L."/>
            <person name="Vize P.D."/>
            <person name="Zorn A.M."/>
            <person name="Ito M."/>
            <person name="Marcotte E.M."/>
            <person name="Wallingford J.B."/>
            <person name="Ito Y."/>
            <person name="Asashima M."/>
            <person name="Ueno N."/>
            <person name="Matsuda Y."/>
            <person name="Veenstra G.J."/>
            <person name="Fujiyama A."/>
            <person name="Harland R.M."/>
            <person name="Taira M."/>
            <person name="Rokhsar D.S."/>
        </authorList>
    </citation>
    <scope>NUCLEOTIDE SEQUENCE [LARGE SCALE GENOMIC DNA]</scope>
    <source>
        <strain evidence="2">J</strain>
    </source>
</reference>
<dbReference type="Proteomes" id="UP000694892">
    <property type="component" value="Chromosome 6S"/>
</dbReference>
<protein>
    <submittedName>
        <fullName evidence="1">Uncharacterized protein</fullName>
    </submittedName>
</protein>
<dbReference type="AlphaFoldDB" id="A0A974HDZ9"/>
<evidence type="ECO:0000313" key="1">
    <source>
        <dbReference type="EMBL" id="OCT74462.1"/>
    </source>
</evidence>
<name>A0A974HDZ9_XENLA</name>
<evidence type="ECO:0000313" key="2">
    <source>
        <dbReference type="Proteomes" id="UP000694892"/>
    </source>
</evidence>
<gene>
    <name evidence="1" type="ORF">XELAEV_18033441mg</name>
</gene>
<dbReference type="EMBL" id="CM004477">
    <property type="protein sequence ID" value="OCT74462.1"/>
    <property type="molecule type" value="Genomic_DNA"/>
</dbReference>
<proteinExistence type="predicted"/>